<dbReference type="AlphaFoldDB" id="A0AA40I338"/>
<dbReference type="EMBL" id="JAULJE010000006">
    <property type="protein sequence ID" value="KAK1342064.1"/>
    <property type="molecule type" value="Genomic_DNA"/>
</dbReference>
<dbReference type="Proteomes" id="UP001177744">
    <property type="component" value="Unassembled WGS sequence"/>
</dbReference>
<proteinExistence type="predicted"/>
<evidence type="ECO:0000313" key="2">
    <source>
        <dbReference type="EMBL" id="KAK1342064.1"/>
    </source>
</evidence>
<comment type="caution">
    <text evidence="2">The sequence shown here is derived from an EMBL/GenBank/DDBJ whole genome shotgun (WGS) entry which is preliminary data.</text>
</comment>
<evidence type="ECO:0000313" key="3">
    <source>
        <dbReference type="Proteomes" id="UP001177744"/>
    </source>
</evidence>
<feature type="compositionally biased region" description="Low complexity" evidence="1">
    <location>
        <begin position="23"/>
        <end position="39"/>
    </location>
</feature>
<reference evidence="2" key="1">
    <citation type="submission" date="2023-06" db="EMBL/GenBank/DDBJ databases">
        <title>Reference genome for the Northern bat (Eptesicus nilssonii), a most northern bat species.</title>
        <authorList>
            <person name="Laine V.N."/>
            <person name="Pulliainen A.T."/>
            <person name="Lilley T.M."/>
        </authorList>
    </citation>
    <scope>NUCLEOTIDE SEQUENCE</scope>
    <source>
        <strain evidence="2">BLF_Eptnil</strain>
        <tissue evidence="2">Kidney</tissue>
    </source>
</reference>
<name>A0AA40I338_CNENI</name>
<accession>A0AA40I338</accession>
<organism evidence="2 3">
    <name type="scientific">Cnephaeus nilssonii</name>
    <name type="common">Northern bat</name>
    <name type="synonym">Eptesicus nilssonii</name>
    <dbReference type="NCBI Taxonomy" id="3371016"/>
    <lineage>
        <taxon>Eukaryota</taxon>
        <taxon>Metazoa</taxon>
        <taxon>Chordata</taxon>
        <taxon>Craniata</taxon>
        <taxon>Vertebrata</taxon>
        <taxon>Euteleostomi</taxon>
        <taxon>Mammalia</taxon>
        <taxon>Eutheria</taxon>
        <taxon>Laurasiatheria</taxon>
        <taxon>Chiroptera</taxon>
        <taxon>Yangochiroptera</taxon>
        <taxon>Vespertilionidae</taxon>
        <taxon>Cnephaeus</taxon>
    </lineage>
</organism>
<evidence type="ECO:0000256" key="1">
    <source>
        <dbReference type="SAM" id="MobiDB-lite"/>
    </source>
</evidence>
<keyword evidence="3" id="KW-1185">Reference proteome</keyword>
<protein>
    <submittedName>
        <fullName evidence="2">Uncharacterized protein</fullName>
    </submittedName>
</protein>
<feature type="region of interest" description="Disordered" evidence="1">
    <location>
        <begin position="74"/>
        <end position="95"/>
    </location>
</feature>
<feature type="compositionally biased region" description="Polar residues" evidence="1">
    <location>
        <begin position="1"/>
        <end position="22"/>
    </location>
</feature>
<feature type="region of interest" description="Disordered" evidence="1">
    <location>
        <begin position="1"/>
        <end position="39"/>
    </location>
</feature>
<gene>
    <name evidence="2" type="ORF">QTO34_016817</name>
</gene>
<sequence length="405" mass="43525">MQGSQLTTIAQRLQRSGSKPTKQWQRQAQQGQDEQEQQAGVAGGIGLPLLAQSPQAMPRDPTVHTYLIQSLALPRPRPKASSPWHGTSSWLRSPRSAPGQGLKLLFEARALGRDPQLAQSPGSTHGQGSKPLAKAWTLGRDPQLAPITRLCPSGQGFKPLAKARALGTQDVQFAEWRDLQVIVLDMQPLLMPSHRGPGQGAQHIGASTTISGAPHKHVDSMSNLWRTGQAQTDQRRQHDPDGASGLLEVSLGHRHCFPSLDAPQGRNNIKAAASLMALNYPPLLTRLPPIALPCGLIAPNCPPCQPDAPNSPRAEPTCGGHLVVAILSAAYQSSSGHQFQQVQLGGGYSPLPRLQYSSCLDLWLWGRWCSRVAVISPVHGHSPSLGRTTGCRVKSLPTHVCLKIV</sequence>